<dbReference type="InterPro" id="IPR006186">
    <property type="entry name" value="Ser/Thr-sp_prot-phosphatase"/>
</dbReference>
<dbReference type="PANTHER" id="PTHR11668:SF496">
    <property type="entry name" value="SERINE_THREONINE-PROTEIN PHOSPHATASE"/>
    <property type="match status" value="1"/>
</dbReference>
<gene>
    <name evidence="4" type="ORF">AV274_4322</name>
</gene>
<reference evidence="4 5" key="1">
    <citation type="submission" date="2016-05" db="EMBL/GenBank/DDBJ databases">
        <title>Nuclear genome of Blastocystis sp. subtype 1 NandII.</title>
        <authorList>
            <person name="Gentekaki E."/>
            <person name="Curtis B."/>
            <person name="Stairs C."/>
            <person name="Eme L."/>
            <person name="Herman E."/>
            <person name="Klimes V."/>
            <person name="Arias M.C."/>
            <person name="Elias M."/>
            <person name="Hilliou F."/>
            <person name="Klute M."/>
            <person name="Malik S.-B."/>
            <person name="Pightling A."/>
            <person name="Rachubinski R."/>
            <person name="Salas D."/>
            <person name="Schlacht A."/>
            <person name="Suga H."/>
            <person name="Archibald J."/>
            <person name="Ball S.G."/>
            <person name="Clark G."/>
            <person name="Dacks J."/>
            <person name="Van Der Giezen M."/>
            <person name="Tsaousis A."/>
            <person name="Roger A."/>
        </authorList>
    </citation>
    <scope>NUCLEOTIDE SEQUENCE [LARGE SCALE GENOMIC DNA]</scope>
    <source>
        <strain evidence="5">ATCC 50177 / NandII</strain>
    </source>
</reference>
<dbReference type="PANTHER" id="PTHR11668">
    <property type="entry name" value="SERINE/THREONINE PROTEIN PHOSPHATASE"/>
    <property type="match status" value="1"/>
</dbReference>
<dbReference type="GO" id="GO:0004722">
    <property type="term" value="F:protein serine/threonine phosphatase activity"/>
    <property type="evidence" value="ECO:0007669"/>
    <property type="project" value="UniProtKB-EC"/>
</dbReference>
<protein>
    <recommendedName>
        <fullName evidence="1">Serine/threonine-protein phosphatase</fullName>
        <ecNumber evidence="1">3.1.3.16</ecNumber>
    </recommendedName>
</protein>
<sequence>MWRRKKTTDKDTKSKQEDQGSKSEEVCANCIRLMQENSQLKEQIAVLKGEGKRKQYTIAPTLYTFYKNNVQKNRISRAASQITQGILDVDEEQDQEEYNEEIIKQCNEPMPNSYFASSDFLEAFENQCNQIKHIFGSEPRILKLKSPVYVFGDFHGNMADLIAFSKILWPLGMHLTPGSFLFLGDYVDRGQYSIEVLSYLFAQKIMLPDKVFMLRGNHELRAVNGWESFYGNRCFLGQLKARYGVNEGKNIWAMANSVFDYLPFAATIDDVIFCVHGGIPRPLSPTESALDSINMIPCPTAVRVAATDARSKQIKQLSNDLLWSDPAQHEQEKRLDNTGFGEGERGPGAVCYGDKAIQNFLDTTGMTHIVRAHEPTQKGINISKGGKVITIFSTSRDHGCQDAFCGCILVDTANIIAINHPDATRPDMQDYESDSDNSITVDDIEDMESE</sequence>
<dbReference type="EMBL" id="LXWW01000305">
    <property type="protein sequence ID" value="OAO13976.1"/>
    <property type="molecule type" value="Genomic_DNA"/>
</dbReference>
<keyword evidence="1" id="KW-0378">Hydrolase</keyword>
<dbReference type="PROSITE" id="PS00125">
    <property type="entry name" value="SER_THR_PHOSPHATASE"/>
    <property type="match status" value="1"/>
</dbReference>
<dbReference type="CDD" id="cd00144">
    <property type="entry name" value="MPP_PPP_family"/>
    <property type="match status" value="1"/>
</dbReference>
<dbReference type="PRINTS" id="PR00114">
    <property type="entry name" value="STPHPHTASE"/>
</dbReference>
<evidence type="ECO:0000256" key="1">
    <source>
        <dbReference type="RuleBase" id="RU004273"/>
    </source>
</evidence>
<dbReference type="OrthoDB" id="256429at2759"/>
<comment type="catalytic activity">
    <reaction evidence="1">
        <text>O-phospho-L-threonyl-[protein] + H2O = L-threonyl-[protein] + phosphate</text>
        <dbReference type="Rhea" id="RHEA:47004"/>
        <dbReference type="Rhea" id="RHEA-COMP:11060"/>
        <dbReference type="Rhea" id="RHEA-COMP:11605"/>
        <dbReference type="ChEBI" id="CHEBI:15377"/>
        <dbReference type="ChEBI" id="CHEBI:30013"/>
        <dbReference type="ChEBI" id="CHEBI:43474"/>
        <dbReference type="ChEBI" id="CHEBI:61977"/>
        <dbReference type="EC" id="3.1.3.16"/>
    </reaction>
</comment>
<feature type="domain" description="Serine/threonine specific protein phosphatases" evidence="3">
    <location>
        <begin position="214"/>
        <end position="219"/>
    </location>
</feature>
<evidence type="ECO:0000256" key="2">
    <source>
        <dbReference type="SAM" id="MobiDB-lite"/>
    </source>
</evidence>
<feature type="region of interest" description="Disordered" evidence="2">
    <location>
        <begin position="1"/>
        <end position="21"/>
    </location>
</feature>
<dbReference type="Pfam" id="PF00149">
    <property type="entry name" value="Metallophos"/>
    <property type="match status" value="1"/>
</dbReference>
<dbReference type="Gene3D" id="3.60.21.10">
    <property type="match status" value="1"/>
</dbReference>
<feature type="region of interest" description="Disordered" evidence="2">
    <location>
        <begin position="423"/>
        <end position="450"/>
    </location>
</feature>
<dbReference type="GO" id="GO:0005737">
    <property type="term" value="C:cytoplasm"/>
    <property type="evidence" value="ECO:0007669"/>
    <property type="project" value="TreeGrafter"/>
</dbReference>
<feature type="compositionally biased region" description="Basic and acidic residues" evidence="2">
    <location>
        <begin position="8"/>
        <end position="21"/>
    </location>
</feature>
<comment type="caution">
    <text evidence="4">The sequence shown here is derived from an EMBL/GenBank/DDBJ whole genome shotgun (WGS) entry which is preliminary data.</text>
</comment>
<accession>A0A196SCC1</accession>
<dbReference type="InterPro" id="IPR050341">
    <property type="entry name" value="PP1_catalytic_subunit"/>
</dbReference>
<organism evidence="4 5">
    <name type="scientific">Blastocystis sp. subtype 1 (strain ATCC 50177 / NandII)</name>
    <dbReference type="NCBI Taxonomy" id="478820"/>
    <lineage>
        <taxon>Eukaryota</taxon>
        <taxon>Sar</taxon>
        <taxon>Stramenopiles</taxon>
        <taxon>Bigyra</taxon>
        <taxon>Opalozoa</taxon>
        <taxon>Opalinata</taxon>
        <taxon>Blastocystidae</taxon>
        <taxon>Blastocystis</taxon>
    </lineage>
</organism>
<dbReference type="Proteomes" id="UP000078348">
    <property type="component" value="Unassembled WGS sequence"/>
</dbReference>
<evidence type="ECO:0000313" key="4">
    <source>
        <dbReference type="EMBL" id="OAO13976.1"/>
    </source>
</evidence>
<comment type="similarity">
    <text evidence="1">Belongs to the PPP phosphatase family.</text>
</comment>
<evidence type="ECO:0000259" key="3">
    <source>
        <dbReference type="PROSITE" id="PS00125"/>
    </source>
</evidence>
<dbReference type="SUPFAM" id="SSF56300">
    <property type="entry name" value="Metallo-dependent phosphatases"/>
    <property type="match status" value="1"/>
</dbReference>
<dbReference type="SMART" id="SM00156">
    <property type="entry name" value="PP2Ac"/>
    <property type="match status" value="1"/>
</dbReference>
<name>A0A196SCC1_BLAHN</name>
<keyword evidence="5" id="KW-1185">Reference proteome</keyword>
<dbReference type="AlphaFoldDB" id="A0A196SCC1"/>
<dbReference type="InterPro" id="IPR029052">
    <property type="entry name" value="Metallo-depent_PP-like"/>
</dbReference>
<dbReference type="EC" id="3.1.3.16" evidence="1"/>
<proteinExistence type="inferred from homology"/>
<dbReference type="InterPro" id="IPR004843">
    <property type="entry name" value="Calcineurin-like_PHP"/>
</dbReference>
<dbReference type="STRING" id="478820.A0A196SCC1"/>
<evidence type="ECO:0000313" key="5">
    <source>
        <dbReference type="Proteomes" id="UP000078348"/>
    </source>
</evidence>
<dbReference type="GO" id="GO:0005634">
    <property type="term" value="C:nucleus"/>
    <property type="evidence" value="ECO:0007669"/>
    <property type="project" value="TreeGrafter"/>
</dbReference>